<dbReference type="InterPro" id="IPR000801">
    <property type="entry name" value="Esterase-like"/>
</dbReference>
<keyword evidence="3" id="KW-0378">Hydrolase</keyword>
<dbReference type="GO" id="GO:0008849">
    <property type="term" value="F:enterochelin esterase activity"/>
    <property type="evidence" value="ECO:0007669"/>
    <property type="project" value="InterPro"/>
</dbReference>
<dbReference type="RefSeq" id="WP_093389750.1">
    <property type="nucleotide sequence ID" value="NZ_FOTW01000022.1"/>
</dbReference>
<dbReference type="InterPro" id="IPR014756">
    <property type="entry name" value="Ig_E-set"/>
</dbReference>
<name>A0A1I4RE28_9BURK</name>
<dbReference type="GO" id="GO:0006826">
    <property type="term" value="P:iron ion transport"/>
    <property type="evidence" value="ECO:0007669"/>
    <property type="project" value="InterPro"/>
</dbReference>
<dbReference type="InterPro" id="IPR050583">
    <property type="entry name" value="Mycobacterial_A85_antigen"/>
</dbReference>
<evidence type="ECO:0000256" key="2">
    <source>
        <dbReference type="ARBA" id="ARBA00022490"/>
    </source>
</evidence>
<dbReference type="AlphaFoldDB" id="A0A1I4RE28"/>
<dbReference type="SUPFAM" id="SSF81296">
    <property type="entry name" value="E set domains"/>
    <property type="match status" value="1"/>
</dbReference>
<keyword evidence="7" id="KW-1185">Reference proteome</keyword>
<keyword evidence="2" id="KW-0963">Cytoplasm</keyword>
<dbReference type="InterPro" id="IPR029058">
    <property type="entry name" value="AB_hydrolase_fold"/>
</dbReference>
<dbReference type="Gene3D" id="3.40.50.1820">
    <property type="entry name" value="alpha/beta hydrolase"/>
    <property type="match status" value="1"/>
</dbReference>
<dbReference type="GO" id="GO:0005506">
    <property type="term" value="F:iron ion binding"/>
    <property type="evidence" value="ECO:0007669"/>
    <property type="project" value="InterPro"/>
</dbReference>
<accession>A0A1I4RE28</accession>
<dbReference type="STRING" id="758825.SAMN02982985_04284"/>
<dbReference type="GO" id="GO:0005737">
    <property type="term" value="C:cytoplasm"/>
    <property type="evidence" value="ECO:0007669"/>
    <property type="project" value="UniProtKB-SubCell"/>
</dbReference>
<dbReference type="Pfam" id="PF00756">
    <property type="entry name" value="Esterase"/>
    <property type="match status" value="1"/>
</dbReference>
<dbReference type="Gene3D" id="2.60.40.10">
    <property type="entry name" value="Immunoglobulins"/>
    <property type="match status" value="1"/>
</dbReference>
<evidence type="ECO:0000256" key="3">
    <source>
        <dbReference type="ARBA" id="ARBA00022801"/>
    </source>
</evidence>
<dbReference type="PANTHER" id="PTHR48098:SF3">
    <property type="entry name" value="IRON(III) ENTEROBACTIN ESTERASE"/>
    <property type="match status" value="1"/>
</dbReference>
<gene>
    <name evidence="6" type="ORF">SAMN02982985_04284</name>
</gene>
<reference evidence="6 7" key="1">
    <citation type="submission" date="2016-10" db="EMBL/GenBank/DDBJ databases">
        <authorList>
            <person name="de Groot N.N."/>
        </authorList>
    </citation>
    <scope>NUCLEOTIDE SEQUENCE [LARGE SCALE GENOMIC DNA]</scope>
    <source>
        <strain evidence="6 7">ATCC 43154</strain>
    </source>
</reference>
<proteinExistence type="inferred from homology"/>
<dbReference type="PANTHER" id="PTHR48098">
    <property type="entry name" value="ENTEROCHELIN ESTERASE-RELATED"/>
    <property type="match status" value="1"/>
</dbReference>
<dbReference type="NCBIfam" id="NF007758">
    <property type="entry name" value="PRK10439.1"/>
    <property type="match status" value="1"/>
</dbReference>
<evidence type="ECO:0000313" key="7">
    <source>
        <dbReference type="Proteomes" id="UP000199470"/>
    </source>
</evidence>
<sequence length="435" mass="47507">MSAGLADDLLGRADLGGEAWWREVRQAGTPLCRALPDGQFELSFLWRDPDGGPDRSDCQRVYLDVYSHTPHPTDALTSMARVGHSDVWLWQTRLSADWRGSYFLMPANGEQLPPAAPAARSTLREWWIALMASMAQADPLNRHTPHKGSWGGPLSALRLPAAPGHAAWEARDAVPQGRLLAQRWSSARLGRERDVWLYRSGPAAADTDTDIHGAALPLVILLDGHYWARHMSVFGPLDAMTARGELPPALYLLVDALDPATRAMELPCQADFWLALQEELLPQLRAVQPFSERPGDTLVAGQSFGGLAALYAALRWPERFGMVLSQSGSFWWAQPDEPGCAGAAENTDENTDESAVGGWLTRAVNGGLGAGSRLRVKLEAGCYETDMAAESRAMQAALRRAGHAVDYAEFRGGHDWLCWRDGLLAGLGELLNSRT</sequence>
<dbReference type="Pfam" id="PF11806">
    <property type="entry name" value="Enterochelin_N"/>
    <property type="match status" value="1"/>
</dbReference>
<comment type="subcellular location">
    <subcellularLocation>
        <location evidence="1">Cytoplasm</location>
    </subcellularLocation>
</comment>
<evidence type="ECO:0000313" key="6">
    <source>
        <dbReference type="EMBL" id="SFM50465.1"/>
    </source>
</evidence>
<comment type="similarity">
    <text evidence="4">Belongs to the Fes family.</text>
</comment>
<dbReference type="SUPFAM" id="SSF53474">
    <property type="entry name" value="alpha/beta-Hydrolases"/>
    <property type="match status" value="1"/>
</dbReference>
<feature type="domain" description="Enterochelin esterase N-terminal" evidence="5">
    <location>
        <begin position="42"/>
        <end position="168"/>
    </location>
</feature>
<dbReference type="InterPro" id="IPR021764">
    <property type="entry name" value="Enterochelin_esterase_N"/>
</dbReference>
<dbReference type="OrthoDB" id="9775130at2"/>
<evidence type="ECO:0000256" key="1">
    <source>
        <dbReference type="ARBA" id="ARBA00004496"/>
    </source>
</evidence>
<organism evidence="6 7">
    <name type="scientific">Rugamonas rubra</name>
    <dbReference type="NCBI Taxonomy" id="758825"/>
    <lineage>
        <taxon>Bacteria</taxon>
        <taxon>Pseudomonadati</taxon>
        <taxon>Pseudomonadota</taxon>
        <taxon>Betaproteobacteria</taxon>
        <taxon>Burkholderiales</taxon>
        <taxon>Oxalobacteraceae</taxon>
        <taxon>Telluria group</taxon>
        <taxon>Rugamonas</taxon>
    </lineage>
</organism>
<dbReference type="EMBL" id="FOTW01000022">
    <property type="protein sequence ID" value="SFM50465.1"/>
    <property type="molecule type" value="Genomic_DNA"/>
</dbReference>
<dbReference type="Proteomes" id="UP000199470">
    <property type="component" value="Unassembled WGS sequence"/>
</dbReference>
<evidence type="ECO:0000259" key="5">
    <source>
        <dbReference type="Pfam" id="PF11806"/>
    </source>
</evidence>
<evidence type="ECO:0000256" key="4">
    <source>
        <dbReference type="ARBA" id="ARBA00024201"/>
    </source>
</evidence>
<dbReference type="InterPro" id="IPR013783">
    <property type="entry name" value="Ig-like_fold"/>
</dbReference>
<protein>
    <submittedName>
        <fullName evidence="6">Enterochelin esterase</fullName>
    </submittedName>
</protein>